<dbReference type="InterPro" id="IPR041078">
    <property type="entry name" value="Plavaka"/>
</dbReference>
<organism evidence="1 2">
    <name type="scientific">Suillus subaureus</name>
    <dbReference type="NCBI Taxonomy" id="48587"/>
    <lineage>
        <taxon>Eukaryota</taxon>
        <taxon>Fungi</taxon>
        <taxon>Dikarya</taxon>
        <taxon>Basidiomycota</taxon>
        <taxon>Agaricomycotina</taxon>
        <taxon>Agaricomycetes</taxon>
        <taxon>Agaricomycetidae</taxon>
        <taxon>Boletales</taxon>
        <taxon>Suillineae</taxon>
        <taxon>Suillaceae</taxon>
        <taxon>Suillus</taxon>
    </lineage>
</organism>
<dbReference type="EMBL" id="JABBWG010000003">
    <property type="protein sequence ID" value="KAG1824624.1"/>
    <property type="molecule type" value="Genomic_DNA"/>
</dbReference>
<gene>
    <name evidence="1" type="ORF">BJ212DRAFT_1475922</name>
</gene>
<sequence length="172" mass="19324">MAQKLSWVYTEWMMGDHAWEMQLVLPHDTTLLSTVLSLDKTCITALTGNHVTHPLLLSLANIHMNMQLKSFSNAFILTALLPVPQFIHKKKQMKGVLQDWLIHQCLDIVLEPLKLATQEGIMLSDPTGCSCYCFTPLVSYIADTPEAMMLTYIGGKMSPVTMAMFKQFGDAF</sequence>
<evidence type="ECO:0000313" key="2">
    <source>
        <dbReference type="Proteomes" id="UP000807769"/>
    </source>
</evidence>
<dbReference type="RefSeq" id="XP_041198341.1">
    <property type="nucleotide sequence ID" value="XM_041339300.1"/>
</dbReference>
<reference evidence="1" key="1">
    <citation type="journal article" date="2020" name="New Phytol.">
        <title>Comparative genomics reveals dynamic genome evolution in host specialist ectomycorrhizal fungi.</title>
        <authorList>
            <person name="Lofgren L.A."/>
            <person name="Nguyen N.H."/>
            <person name="Vilgalys R."/>
            <person name="Ruytinx J."/>
            <person name="Liao H.L."/>
            <person name="Branco S."/>
            <person name="Kuo A."/>
            <person name="LaButti K."/>
            <person name="Lipzen A."/>
            <person name="Andreopoulos W."/>
            <person name="Pangilinan J."/>
            <person name="Riley R."/>
            <person name="Hundley H."/>
            <person name="Na H."/>
            <person name="Barry K."/>
            <person name="Grigoriev I.V."/>
            <person name="Stajich J.E."/>
            <person name="Kennedy P.G."/>
        </authorList>
    </citation>
    <scope>NUCLEOTIDE SEQUENCE</scope>
    <source>
        <strain evidence="1">MN1</strain>
    </source>
</reference>
<accession>A0A9P7JIV2</accession>
<dbReference type="AlphaFoldDB" id="A0A9P7JIV2"/>
<evidence type="ECO:0000313" key="1">
    <source>
        <dbReference type="EMBL" id="KAG1824624.1"/>
    </source>
</evidence>
<name>A0A9P7JIV2_9AGAM</name>
<keyword evidence="2" id="KW-1185">Reference proteome</keyword>
<dbReference type="Pfam" id="PF18759">
    <property type="entry name" value="Plavaka"/>
    <property type="match status" value="1"/>
</dbReference>
<comment type="caution">
    <text evidence="1">The sequence shown here is derived from an EMBL/GenBank/DDBJ whole genome shotgun (WGS) entry which is preliminary data.</text>
</comment>
<dbReference type="Proteomes" id="UP000807769">
    <property type="component" value="Unassembled WGS sequence"/>
</dbReference>
<dbReference type="OrthoDB" id="2418900at2759"/>
<proteinExistence type="predicted"/>
<protein>
    <submittedName>
        <fullName evidence="1">Uncharacterized protein</fullName>
    </submittedName>
</protein>
<dbReference type="GeneID" id="64633316"/>